<dbReference type="Proteomes" id="UP000616769">
    <property type="component" value="Unassembled WGS sequence"/>
</dbReference>
<comment type="caution">
    <text evidence="1">The sequence shown here is derived from an EMBL/GenBank/DDBJ whole genome shotgun (WGS) entry which is preliminary data.</text>
</comment>
<evidence type="ECO:0000313" key="1">
    <source>
        <dbReference type="EMBL" id="KPM05913.1"/>
    </source>
</evidence>
<accession>A0A132A4M8</accession>
<dbReference type="AlphaFoldDB" id="A0A132A4M8"/>
<proteinExistence type="predicted"/>
<name>A0A132A4M8_SARSC</name>
<evidence type="ECO:0000313" key="2">
    <source>
        <dbReference type="Proteomes" id="UP000616769"/>
    </source>
</evidence>
<dbReference type="EMBL" id="JXLN01010550">
    <property type="protein sequence ID" value="KPM05913.1"/>
    <property type="molecule type" value="Genomic_DNA"/>
</dbReference>
<organism evidence="1 2">
    <name type="scientific">Sarcoptes scabiei</name>
    <name type="common">Itch mite</name>
    <name type="synonym">Acarus scabiei</name>
    <dbReference type="NCBI Taxonomy" id="52283"/>
    <lineage>
        <taxon>Eukaryota</taxon>
        <taxon>Metazoa</taxon>
        <taxon>Ecdysozoa</taxon>
        <taxon>Arthropoda</taxon>
        <taxon>Chelicerata</taxon>
        <taxon>Arachnida</taxon>
        <taxon>Acari</taxon>
        <taxon>Acariformes</taxon>
        <taxon>Sarcoptiformes</taxon>
        <taxon>Astigmata</taxon>
        <taxon>Psoroptidia</taxon>
        <taxon>Sarcoptoidea</taxon>
        <taxon>Sarcoptidae</taxon>
        <taxon>Sarcoptinae</taxon>
        <taxon>Sarcoptes</taxon>
    </lineage>
</organism>
<gene>
    <name evidence="1" type="ORF">QR98_0043850</name>
</gene>
<dbReference type="VEuPathDB" id="VectorBase:SSCA006021"/>
<reference evidence="1 2" key="1">
    <citation type="journal article" date="2015" name="Parasit. Vectors">
        <title>Draft genome of the scabies mite.</title>
        <authorList>
            <person name="Rider S.D.Jr."/>
            <person name="Morgan M.S."/>
            <person name="Arlian L.G."/>
        </authorList>
    </citation>
    <scope>NUCLEOTIDE SEQUENCE [LARGE SCALE GENOMIC DNA]</scope>
    <source>
        <strain evidence="1">Arlian Lab</strain>
    </source>
</reference>
<dbReference type="OrthoDB" id="6499666at2759"/>
<sequence length="324" mass="34810">MADLAMNPVIESKTLLQLYNEANSIVNVTGADSVLLEIDQINESFQSNELLSSSSSSASFFNSNLTHQTDAINVNKSLMVLAVANPNVPSHEDLMKKFNLYYVNLTESNQDELNRTQTIQNDSSSTTKPLAYQDPTVWQIFIDFIRNQANAIIGALMIPIKVSSNAILKSTQTHAEYVMSGSSFGSVVSAPIILKSISIPNIISQHVVDITADGVNGVESAMEQTQTIADGAIQSLASGINDGGHFVSESTTHYVVRPIGAFTGFHLDRAGSNIEQIGKSFANTGLNIHLFGERIGDDAKKVVSAGATAIAWGLDDTVKFNPKS</sequence>
<protein>
    <submittedName>
        <fullName evidence="1">Uncharacterized protein</fullName>
    </submittedName>
</protein>